<dbReference type="RefSeq" id="WP_071062146.1">
    <property type="nucleotide sequence ID" value="NZ_MAXA01000125.1"/>
</dbReference>
<dbReference type="EMBL" id="MAXA01000125">
    <property type="protein sequence ID" value="OHV35550.1"/>
    <property type="molecule type" value="Genomic_DNA"/>
</dbReference>
<gene>
    <name evidence="1" type="ORF">BBK14_15110</name>
</gene>
<comment type="caution">
    <text evidence="1">The sequence shown here is derived from an EMBL/GenBank/DDBJ whole genome shotgun (WGS) entry which is preliminary data.</text>
</comment>
<proteinExistence type="predicted"/>
<dbReference type="Proteomes" id="UP000179769">
    <property type="component" value="Unassembled WGS sequence"/>
</dbReference>
<reference evidence="2" key="1">
    <citation type="submission" date="2016-07" db="EMBL/GenBank/DDBJ databases">
        <title>Frankia sp. NRRL B-16219 Genome sequencing.</title>
        <authorList>
            <person name="Ghodhbane-Gtari F."/>
            <person name="Swanson E."/>
            <person name="Gueddou A."/>
            <person name="Louati M."/>
            <person name="Nouioui I."/>
            <person name="Hezbri K."/>
            <person name="Abebe-Akele F."/>
            <person name="Simpson S."/>
            <person name="Morris K."/>
            <person name="Thomas K."/>
            <person name="Gtari M."/>
            <person name="Tisa L.S."/>
        </authorList>
    </citation>
    <scope>NUCLEOTIDE SEQUENCE [LARGE SCALE GENOMIC DNA]</scope>
    <source>
        <strain evidence="2">NRRL B-16219</strain>
    </source>
</reference>
<keyword evidence="2" id="KW-1185">Reference proteome</keyword>
<sequence>MARQDRALLTRQRLLAGWRLPVEADPNLQAKMLFQQMFEFWILDEPQPLLFTGIRPGLPLRGALCTFHCLLGAASRSLDLPPFPDEVLTLPFLRAQELRPQ</sequence>
<evidence type="ECO:0000313" key="1">
    <source>
        <dbReference type="EMBL" id="OHV35550.1"/>
    </source>
</evidence>
<dbReference type="AlphaFoldDB" id="A0A1S1QNI6"/>
<protein>
    <submittedName>
        <fullName evidence="1">Uncharacterized protein</fullName>
    </submittedName>
</protein>
<evidence type="ECO:0000313" key="2">
    <source>
        <dbReference type="Proteomes" id="UP000179769"/>
    </source>
</evidence>
<name>A0A1S1QNI6_9ACTN</name>
<organism evidence="1 2">
    <name type="scientific">Parafrankia soli</name>
    <dbReference type="NCBI Taxonomy" id="2599596"/>
    <lineage>
        <taxon>Bacteria</taxon>
        <taxon>Bacillati</taxon>
        <taxon>Actinomycetota</taxon>
        <taxon>Actinomycetes</taxon>
        <taxon>Frankiales</taxon>
        <taxon>Frankiaceae</taxon>
        <taxon>Parafrankia</taxon>
    </lineage>
</organism>
<accession>A0A1S1QNI6</accession>